<dbReference type="AlphaFoldDB" id="W1NVG6"/>
<gene>
    <name evidence="2" type="ORF">AMTR_s00108p00021240</name>
</gene>
<proteinExistence type="predicted"/>
<keyword evidence="3" id="KW-1185">Reference proteome</keyword>
<evidence type="ECO:0000313" key="2">
    <source>
        <dbReference type="EMBL" id="ERM99318.1"/>
    </source>
</evidence>
<evidence type="ECO:0000313" key="3">
    <source>
        <dbReference type="Proteomes" id="UP000017836"/>
    </source>
</evidence>
<sequence length="166" mass="18544">MTTFDEGMRSAAKKSKGLGEVKDCREQKGRRQSKGHREVEGSQGHRRVTGQLRDRMRIGDGCTCVNTLAKFLCTAAILAWQQACSAMVVHGSLPCTMVVIHDSDHVRRQTLAPYPIGIMLNSEREWQSMHAMAFVVSSEHTRQLSVLDSLDRHSKGEVLIYVGNTF</sequence>
<dbReference type="Gramene" id="ERM99318">
    <property type="protein sequence ID" value="ERM99318"/>
    <property type="gene ID" value="AMTR_s00108p00021240"/>
</dbReference>
<reference evidence="3" key="1">
    <citation type="journal article" date="2013" name="Science">
        <title>The Amborella genome and the evolution of flowering plants.</title>
        <authorList>
            <consortium name="Amborella Genome Project"/>
        </authorList>
    </citation>
    <scope>NUCLEOTIDE SEQUENCE [LARGE SCALE GENOMIC DNA]</scope>
</reference>
<dbReference type="EMBL" id="KI395026">
    <property type="protein sequence ID" value="ERM99318.1"/>
    <property type="molecule type" value="Genomic_DNA"/>
</dbReference>
<dbReference type="Proteomes" id="UP000017836">
    <property type="component" value="Unassembled WGS sequence"/>
</dbReference>
<name>W1NVG6_AMBTC</name>
<protein>
    <submittedName>
        <fullName evidence="2">Uncharacterized protein</fullName>
    </submittedName>
</protein>
<feature type="compositionally biased region" description="Basic and acidic residues" evidence="1">
    <location>
        <begin position="17"/>
        <end position="40"/>
    </location>
</feature>
<dbReference type="HOGENOM" id="CLU_1604961_0_0_1"/>
<evidence type="ECO:0000256" key="1">
    <source>
        <dbReference type="SAM" id="MobiDB-lite"/>
    </source>
</evidence>
<organism evidence="2 3">
    <name type="scientific">Amborella trichopoda</name>
    <dbReference type="NCBI Taxonomy" id="13333"/>
    <lineage>
        <taxon>Eukaryota</taxon>
        <taxon>Viridiplantae</taxon>
        <taxon>Streptophyta</taxon>
        <taxon>Embryophyta</taxon>
        <taxon>Tracheophyta</taxon>
        <taxon>Spermatophyta</taxon>
        <taxon>Magnoliopsida</taxon>
        <taxon>Amborellales</taxon>
        <taxon>Amborellaceae</taxon>
        <taxon>Amborella</taxon>
    </lineage>
</organism>
<accession>W1NVG6</accession>
<feature type="region of interest" description="Disordered" evidence="1">
    <location>
        <begin position="1"/>
        <end position="50"/>
    </location>
</feature>